<reference evidence="2" key="2">
    <citation type="journal article" date="2015" name="Data Brief">
        <title>Shoot transcriptome of the giant reed, Arundo donax.</title>
        <authorList>
            <person name="Barrero R.A."/>
            <person name="Guerrero F.D."/>
            <person name="Moolhuijzen P."/>
            <person name="Goolsby J.A."/>
            <person name="Tidwell J."/>
            <person name="Bellgard S.E."/>
            <person name="Bellgard M.I."/>
        </authorList>
    </citation>
    <scope>NUCLEOTIDE SEQUENCE</scope>
    <source>
        <tissue evidence="2">Shoot tissue taken approximately 20 cm above the soil surface</tissue>
    </source>
</reference>
<evidence type="ECO:0000313" key="2">
    <source>
        <dbReference type="EMBL" id="JAE29490.1"/>
    </source>
</evidence>
<reference evidence="2" key="1">
    <citation type="submission" date="2014-09" db="EMBL/GenBank/DDBJ databases">
        <authorList>
            <person name="Magalhaes I.L.F."/>
            <person name="Oliveira U."/>
            <person name="Santos F.R."/>
            <person name="Vidigal T.H.D.A."/>
            <person name="Brescovit A.D."/>
            <person name="Santos A.J."/>
        </authorList>
    </citation>
    <scope>NUCLEOTIDE SEQUENCE</scope>
    <source>
        <tissue evidence="2">Shoot tissue taken approximately 20 cm above the soil surface</tissue>
    </source>
</reference>
<feature type="transmembrane region" description="Helical" evidence="1">
    <location>
        <begin position="32"/>
        <end position="52"/>
    </location>
</feature>
<evidence type="ECO:0000256" key="1">
    <source>
        <dbReference type="SAM" id="Phobius"/>
    </source>
</evidence>
<name>A0A0A9GWV8_ARUDO</name>
<sequence length="53" mass="6031">MTGELTRGSFFLPPPPPLAFTLPFLDSMWTEISLYVIVLAIHVFRFAHLTILI</sequence>
<keyword evidence="1" id="KW-0472">Membrane</keyword>
<keyword evidence="1" id="KW-1133">Transmembrane helix</keyword>
<dbReference type="EMBL" id="GBRH01168406">
    <property type="protein sequence ID" value="JAE29490.1"/>
    <property type="molecule type" value="Transcribed_RNA"/>
</dbReference>
<organism evidence="2">
    <name type="scientific">Arundo donax</name>
    <name type="common">Giant reed</name>
    <name type="synonym">Donax arundinaceus</name>
    <dbReference type="NCBI Taxonomy" id="35708"/>
    <lineage>
        <taxon>Eukaryota</taxon>
        <taxon>Viridiplantae</taxon>
        <taxon>Streptophyta</taxon>
        <taxon>Embryophyta</taxon>
        <taxon>Tracheophyta</taxon>
        <taxon>Spermatophyta</taxon>
        <taxon>Magnoliopsida</taxon>
        <taxon>Liliopsida</taxon>
        <taxon>Poales</taxon>
        <taxon>Poaceae</taxon>
        <taxon>PACMAD clade</taxon>
        <taxon>Arundinoideae</taxon>
        <taxon>Arundineae</taxon>
        <taxon>Arundo</taxon>
    </lineage>
</organism>
<accession>A0A0A9GWV8</accession>
<proteinExistence type="predicted"/>
<dbReference type="AlphaFoldDB" id="A0A0A9GWV8"/>
<keyword evidence="1" id="KW-0812">Transmembrane</keyword>
<protein>
    <submittedName>
        <fullName evidence="2">Uncharacterized protein</fullName>
    </submittedName>
</protein>